<protein>
    <submittedName>
        <fullName evidence="3">CheW domain protein</fullName>
    </submittedName>
</protein>
<dbReference type="GO" id="GO:0005829">
    <property type="term" value="C:cytosol"/>
    <property type="evidence" value="ECO:0007669"/>
    <property type="project" value="TreeGrafter"/>
</dbReference>
<dbReference type="Gene3D" id="2.40.50.180">
    <property type="entry name" value="CheA-289, Domain 4"/>
    <property type="match status" value="1"/>
</dbReference>
<dbReference type="GO" id="GO:0007165">
    <property type="term" value="P:signal transduction"/>
    <property type="evidence" value="ECO:0007669"/>
    <property type="project" value="InterPro"/>
</dbReference>
<dbReference type="InterPro" id="IPR036061">
    <property type="entry name" value="CheW-like_dom_sf"/>
</dbReference>
<feature type="compositionally biased region" description="Basic and acidic residues" evidence="1">
    <location>
        <begin position="1"/>
        <end position="22"/>
    </location>
</feature>
<dbReference type="GO" id="GO:0006935">
    <property type="term" value="P:chemotaxis"/>
    <property type="evidence" value="ECO:0007669"/>
    <property type="project" value="InterPro"/>
</dbReference>
<dbReference type="Proteomes" id="UP000011632">
    <property type="component" value="Unassembled WGS sequence"/>
</dbReference>
<evidence type="ECO:0000256" key="1">
    <source>
        <dbReference type="SAM" id="MobiDB-lite"/>
    </source>
</evidence>
<feature type="compositionally biased region" description="Acidic residues" evidence="1">
    <location>
        <begin position="220"/>
        <end position="239"/>
    </location>
</feature>
<feature type="compositionally biased region" description="Low complexity" evidence="1">
    <location>
        <begin position="173"/>
        <end position="186"/>
    </location>
</feature>
<dbReference type="RefSeq" id="WP_006429783.1">
    <property type="nucleotide sequence ID" value="NZ_AOID01000013.1"/>
</dbReference>
<dbReference type="SUPFAM" id="SSF50341">
    <property type="entry name" value="CheW-like"/>
    <property type="match status" value="1"/>
</dbReference>
<organism evidence="3 4">
    <name type="scientific">Natrinema versiforme JCM 10478</name>
    <dbReference type="NCBI Taxonomy" id="1227496"/>
    <lineage>
        <taxon>Archaea</taxon>
        <taxon>Methanobacteriati</taxon>
        <taxon>Methanobacteriota</taxon>
        <taxon>Stenosarchaea group</taxon>
        <taxon>Halobacteria</taxon>
        <taxon>Halobacteriales</taxon>
        <taxon>Natrialbaceae</taxon>
        <taxon>Natrinema</taxon>
    </lineage>
</organism>
<evidence type="ECO:0000259" key="2">
    <source>
        <dbReference type="PROSITE" id="PS50851"/>
    </source>
</evidence>
<comment type="caution">
    <text evidence="3">The sequence shown here is derived from an EMBL/GenBank/DDBJ whole genome shotgun (WGS) entry which is preliminary data.</text>
</comment>
<dbReference type="AlphaFoldDB" id="L9Y7L3"/>
<feature type="domain" description="CheW-like" evidence="2">
    <location>
        <begin position="33"/>
        <end position="171"/>
    </location>
</feature>
<name>L9Y7L3_9EURY</name>
<gene>
    <name evidence="3" type="ORF">C489_03666</name>
</gene>
<feature type="region of interest" description="Disordered" evidence="1">
    <location>
        <begin position="166"/>
        <end position="195"/>
    </location>
</feature>
<dbReference type="InterPro" id="IPR002545">
    <property type="entry name" value="CheW-lke_dom"/>
</dbReference>
<dbReference type="STRING" id="1227496.C489_03666"/>
<sequence>MAPDLSDTRLGIDSDDADRTGDTDGDDGEQEQLVQFVFVGIGEHRLALPVDAVRTLTEPPTELTRVPRSSPAIEGLMDLRGEITAVIDPRVHFPATDSRSDRERLLVLERASDQQSIAIRVDDVIGVETVPESNVIDADAIADSDLSGDALEHPLIVALITQERESRADTGSAVTDTPADDAGTTTELGIDGLDGAGSSTALSSARAASAEIGESVGEAFEIEPTEDDAAASDDGDEDGESTREVVVEATALIDIDRLLQASSQSE</sequence>
<feature type="region of interest" description="Disordered" evidence="1">
    <location>
        <begin position="1"/>
        <end position="28"/>
    </location>
</feature>
<dbReference type="PATRIC" id="fig|1227496.3.peg.737"/>
<reference evidence="3 4" key="1">
    <citation type="journal article" date="2014" name="PLoS Genet.">
        <title>Phylogenetically driven sequencing of extremely halophilic archaea reveals strategies for static and dynamic osmo-response.</title>
        <authorList>
            <person name="Becker E.A."/>
            <person name="Seitzer P.M."/>
            <person name="Tritt A."/>
            <person name="Larsen D."/>
            <person name="Krusor M."/>
            <person name="Yao A.I."/>
            <person name="Wu D."/>
            <person name="Madern D."/>
            <person name="Eisen J.A."/>
            <person name="Darling A.E."/>
            <person name="Facciotti M.T."/>
        </authorList>
    </citation>
    <scope>NUCLEOTIDE SEQUENCE [LARGE SCALE GENOMIC DNA]</scope>
    <source>
        <strain evidence="3 4">JCM 10478</strain>
    </source>
</reference>
<dbReference type="OrthoDB" id="115049at2157"/>
<dbReference type="PANTHER" id="PTHR22617">
    <property type="entry name" value="CHEMOTAXIS SENSOR HISTIDINE KINASE-RELATED"/>
    <property type="match status" value="1"/>
</dbReference>
<dbReference type="EMBL" id="AOID01000013">
    <property type="protein sequence ID" value="ELY70014.1"/>
    <property type="molecule type" value="Genomic_DNA"/>
</dbReference>
<dbReference type="SMART" id="SM00260">
    <property type="entry name" value="CheW"/>
    <property type="match status" value="1"/>
</dbReference>
<proteinExistence type="predicted"/>
<evidence type="ECO:0000313" key="4">
    <source>
        <dbReference type="Proteomes" id="UP000011632"/>
    </source>
</evidence>
<dbReference type="PROSITE" id="PS50851">
    <property type="entry name" value="CHEW"/>
    <property type="match status" value="1"/>
</dbReference>
<dbReference type="PANTHER" id="PTHR22617:SF23">
    <property type="entry name" value="CHEMOTAXIS PROTEIN CHEW"/>
    <property type="match status" value="1"/>
</dbReference>
<accession>L9Y7L3</accession>
<feature type="region of interest" description="Disordered" evidence="1">
    <location>
        <begin position="210"/>
        <end position="243"/>
    </location>
</feature>
<dbReference type="Pfam" id="PF01584">
    <property type="entry name" value="CheW"/>
    <property type="match status" value="1"/>
</dbReference>
<dbReference type="InterPro" id="IPR039315">
    <property type="entry name" value="CheW"/>
</dbReference>
<evidence type="ECO:0000313" key="3">
    <source>
        <dbReference type="EMBL" id="ELY70014.1"/>
    </source>
</evidence>
<keyword evidence="4" id="KW-1185">Reference proteome</keyword>